<dbReference type="PANTHER" id="PTHR30329:SF21">
    <property type="entry name" value="LIPOPROTEIN YIAD-RELATED"/>
    <property type="match status" value="1"/>
</dbReference>
<comment type="caution">
    <text evidence="7">The sequence shown here is derived from an EMBL/GenBank/DDBJ whole genome shotgun (WGS) entry which is preliminary data.</text>
</comment>
<gene>
    <name evidence="7" type="ORF">L5014_16860</name>
</gene>
<dbReference type="Pfam" id="PF06078">
    <property type="entry name" value="DUF937"/>
    <property type="match status" value="1"/>
</dbReference>
<keyword evidence="5" id="KW-1133">Transmembrane helix</keyword>
<evidence type="ECO:0000256" key="5">
    <source>
        <dbReference type="SAM" id="Phobius"/>
    </source>
</evidence>
<evidence type="ECO:0000256" key="2">
    <source>
        <dbReference type="ARBA" id="ARBA00023136"/>
    </source>
</evidence>
<evidence type="ECO:0000259" key="6">
    <source>
        <dbReference type="PROSITE" id="PS51123"/>
    </source>
</evidence>
<evidence type="ECO:0000256" key="1">
    <source>
        <dbReference type="ARBA" id="ARBA00004442"/>
    </source>
</evidence>
<evidence type="ECO:0000313" key="7">
    <source>
        <dbReference type="EMBL" id="MCG5075012.1"/>
    </source>
</evidence>
<dbReference type="PROSITE" id="PS51123">
    <property type="entry name" value="OMPA_2"/>
    <property type="match status" value="1"/>
</dbReference>
<dbReference type="InterPro" id="IPR036737">
    <property type="entry name" value="OmpA-like_sf"/>
</dbReference>
<dbReference type="PANTHER" id="PTHR30329">
    <property type="entry name" value="STATOR ELEMENT OF FLAGELLAR MOTOR COMPLEX"/>
    <property type="match status" value="1"/>
</dbReference>
<dbReference type="AlphaFoldDB" id="A0A9X1RS71"/>
<dbReference type="EMBL" id="JAKLJA010000012">
    <property type="protein sequence ID" value="MCG5075012.1"/>
    <property type="molecule type" value="Genomic_DNA"/>
</dbReference>
<name>A0A9X1RS71_9BURK</name>
<feature type="domain" description="OmpA-like" evidence="6">
    <location>
        <begin position="491"/>
        <end position="610"/>
    </location>
</feature>
<dbReference type="RefSeq" id="WP_238464863.1">
    <property type="nucleotide sequence ID" value="NZ_JAKLJA010000012.1"/>
</dbReference>
<proteinExistence type="predicted"/>
<organism evidence="7 8">
    <name type="scientific">Paraburkholderia tagetis</name>
    <dbReference type="NCBI Taxonomy" id="2913261"/>
    <lineage>
        <taxon>Bacteria</taxon>
        <taxon>Pseudomonadati</taxon>
        <taxon>Pseudomonadota</taxon>
        <taxon>Betaproteobacteria</taxon>
        <taxon>Burkholderiales</taxon>
        <taxon>Burkholderiaceae</taxon>
        <taxon>Paraburkholderia</taxon>
    </lineage>
</organism>
<dbReference type="Gene3D" id="3.30.1330.60">
    <property type="entry name" value="OmpA-like domain"/>
    <property type="match status" value="1"/>
</dbReference>
<evidence type="ECO:0000256" key="4">
    <source>
        <dbReference type="PROSITE-ProRule" id="PRU00473"/>
    </source>
</evidence>
<dbReference type="PRINTS" id="PR01021">
    <property type="entry name" value="OMPADOMAIN"/>
</dbReference>
<dbReference type="SUPFAM" id="SSF103088">
    <property type="entry name" value="OmpA-like"/>
    <property type="match status" value="1"/>
</dbReference>
<keyword evidence="2 4" id="KW-0472">Membrane</keyword>
<dbReference type="InterPro" id="IPR006665">
    <property type="entry name" value="OmpA-like"/>
</dbReference>
<keyword evidence="3" id="KW-0998">Cell outer membrane</keyword>
<sequence>MSINVFHLLETVLSDDVVRTLAGRFGLSPDLTRKVAGAAAPAIVAALMHRASTPEGARGLFSTIMSPDVNALIGKQLPDLLASTSGVSQLETAGRELIQKAAGINVGELADAVAAQTGAAQSTAFSLTGVVGAAVMGVLKHHFTASQGSIGQLPTLLGHQLSSVNASLTDRLAQAVGLGSAATFSDSILTRLKDVTTHLDRPEPTMRPVPAAVPPQTIAHPAPPIAPEKRGHSWLWWLLAAIAVVIAFFALRSCQRHNVAEDTQAASAVAASDAGAPAAEAATDASGAIALAASDAAAPDAVASDAAASAAAVSTAAASAAAASDAVASGVSAAEAASSANDAAPAPTQDSHFSFTVDKAGVPTVTATVGTQAEKAQLVDALTKRFGEGKFNANVTVDAATKPAAWLAHLDGLLPLLALPGAEVKIDGSHVELSGAAADARLGWLDKLKALFGSGFDIGVFNVQKAVADATQSFRDAVKGLFGPDASCASADVVKVFNLQVLNFATGSTTIPAPAGEDLRQSAKVLNACAKEGKPVKIEIAGYSDNVGNKASNLTLSKRRAQAVRTYLVAHGVNASTLTAEGYGEANPVDSNDTEGGRFRNRRIEFVAKQ</sequence>
<dbReference type="Proteomes" id="UP001139308">
    <property type="component" value="Unassembled WGS sequence"/>
</dbReference>
<dbReference type="InterPro" id="IPR050330">
    <property type="entry name" value="Bact_OuterMem_StrucFunc"/>
</dbReference>
<evidence type="ECO:0000313" key="8">
    <source>
        <dbReference type="Proteomes" id="UP001139308"/>
    </source>
</evidence>
<dbReference type="CDD" id="cd07185">
    <property type="entry name" value="OmpA_C-like"/>
    <property type="match status" value="1"/>
</dbReference>
<dbReference type="GO" id="GO:0009279">
    <property type="term" value="C:cell outer membrane"/>
    <property type="evidence" value="ECO:0007669"/>
    <property type="project" value="UniProtKB-SubCell"/>
</dbReference>
<protein>
    <submittedName>
        <fullName evidence="7">OmpA family protein</fullName>
    </submittedName>
</protein>
<comment type="subcellular location">
    <subcellularLocation>
        <location evidence="1">Cell outer membrane</location>
    </subcellularLocation>
</comment>
<feature type="transmembrane region" description="Helical" evidence="5">
    <location>
        <begin position="234"/>
        <end position="251"/>
    </location>
</feature>
<evidence type="ECO:0000256" key="3">
    <source>
        <dbReference type="ARBA" id="ARBA00023237"/>
    </source>
</evidence>
<keyword evidence="5" id="KW-0812">Transmembrane</keyword>
<keyword evidence="8" id="KW-1185">Reference proteome</keyword>
<dbReference type="InterPro" id="IPR009282">
    <property type="entry name" value="DUF937"/>
</dbReference>
<dbReference type="InterPro" id="IPR006664">
    <property type="entry name" value="OMP_bac"/>
</dbReference>
<dbReference type="Pfam" id="PF00691">
    <property type="entry name" value="OmpA"/>
    <property type="match status" value="1"/>
</dbReference>
<reference evidence="7" key="1">
    <citation type="submission" date="2022-01" db="EMBL/GenBank/DDBJ databases">
        <title>Genome sequence and assembly of Parabukholderia sp. RG36.</title>
        <authorList>
            <person name="Chhetri G."/>
        </authorList>
    </citation>
    <scope>NUCLEOTIDE SEQUENCE</scope>
    <source>
        <strain evidence="7">RG36</strain>
    </source>
</reference>
<accession>A0A9X1RS71</accession>